<dbReference type="OrthoDB" id="7448657at2"/>
<dbReference type="AlphaFoldDB" id="A0A6I4TY70"/>
<organism evidence="1 2">
    <name type="scientific">Croceibacterium xixiisoli</name>
    <dbReference type="NCBI Taxonomy" id="1476466"/>
    <lineage>
        <taxon>Bacteria</taxon>
        <taxon>Pseudomonadati</taxon>
        <taxon>Pseudomonadota</taxon>
        <taxon>Alphaproteobacteria</taxon>
        <taxon>Sphingomonadales</taxon>
        <taxon>Erythrobacteraceae</taxon>
        <taxon>Croceibacterium</taxon>
    </lineage>
</organism>
<evidence type="ECO:0000313" key="1">
    <source>
        <dbReference type="EMBL" id="MXO99737.1"/>
    </source>
</evidence>
<gene>
    <name evidence="1" type="ORF">GRI97_12135</name>
</gene>
<dbReference type="RefSeq" id="WP_161391430.1">
    <property type="nucleotide sequence ID" value="NZ_JBHSCP010000001.1"/>
</dbReference>
<sequence length="357" mass="39640">MAGDSTAFGLTAIAVAQHILPMRYLFTLLTAILSTWAVPAAAQEDEEACSFANAVPAEIVQINTDFDAWRGRCVRIRAIHDGWRLLDDRMAALEHAFGGHDQLHTLGINTHRDDPRREPHRPRWEEVVGMLGSCADVHAAVIQMMLDSPGTILGVSGYCHYTIGTFLRPIAYRETEHSAVFRLLPADVPEALWQVRRVPAETPEVVPYVAAVKAAIEALQNSDPDAFIRLSWPIYDDLVANPQRARSGDLQQEKDEAFAEASRLLPAQLGDVRFVLGEVSDDPAADGGRFQRGRYHICYCTTPDCETRLPVRTADIDNDPSRPYFCVNAQDYVVSRQTSRISISIPEPDHGFAEPPQ</sequence>
<evidence type="ECO:0000313" key="2">
    <source>
        <dbReference type="Proteomes" id="UP000469430"/>
    </source>
</evidence>
<proteinExistence type="predicted"/>
<keyword evidence="2" id="KW-1185">Reference proteome</keyword>
<dbReference type="Proteomes" id="UP000469430">
    <property type="component" value="Unassembled WGS sequence"/>
</dbReference>
<reference evidence="1 2" key="1">
    <citation type="submission" date="2019-12" db="EMBL/GenBank/DDBJ databases">
        <title>Genomic-based taxomic classification of the family Erythrobacteraceae.</title>
        <authorList>
            <person name="Xu L."/>
        </authorList>
    </citation>
    <scope>NUCLEOTIDE SEQUENCE [LARGE SCALE GENOMIC DNA]</scope>
    <source>
        <strain evidence="1 2">S36</strain>
    </source>
</reference>
<dbReference type="EMBL" id="WTYJ01000002">
    <property type="protein sequence ID" value="MXO99737.1"/>
    <property type="molecule type" value="Genomic_DNA"/>
</dbReference>
<comment type="caution">
    <text evidence="1">The sequence shown here is derived from an EMBL/GenBank/DDBJ whole genome shotgun (WGS) entry which is preliminary data.</text>
</comment>
<name>A0A6I4TY70_9SPHN</name>
<accession>A0A6I4TY70</accession>
<protein>
    <submittedName>
        <fullName evidence="1">Uncharacterized protein</fullName>
    </submittedName>
</protein>